<dbReference type="AlphaFoldDB" id="A0A7I7VZX1"/>
<dbReference type="Proteomes" id="UP000192441">
    <property type="component" value="Unassembled WGS sequence"/>
</dbReference>
<protein>
    <submittedName>
        <fullName evidence="2">Uncharacterized protein</fullName>
    </submittedName>
</protein>
<evidence type="ECO:0000313" key="4">
    <source>
        <dbReference type="Proteomes" id="UP000467379"/>
    </source>
</evidence>
<evidence type="ECO:0000313" key="3">
    <source>
        <dbReference type="Proteomes" id="UP000192441"/>
    </source>
</evidence>
<gene>
    <name evidence="2" type="ORF">BST20_03700</name>
    <name evidence="1" type="ORF">MBRA_04520</name>
</gene>
<dbReference type="EMBL" id="AP022606">
    <property type="protein sequence ID" value="BBZ10257.1"/>
    <property type="molecule type" value="Genomic_DNA"/>
</dbReference>
<accession>A0A7I7VZX1</accession>
<evidence type="ECO:0000313" key="2">
    <source>
        <dbReference type="EMBL" id="ORA41234.1"/>
    </source>
</evidence>
<proteinExistence type="predicted"/>
<reference evidence="1" key="3">
    <citation type="submission" date="2020-02" db="EMBL/GenBank/DDBJ databases">
        <authorList>
            <person name="Matsumoto Y."/>
            <person name="Motooka D."/>
            <person name="Nakamura S."/>
        </authorList>
    </citation>
    <scope>NUCLEOTIDE SEQUENCE</scope>
    <source>
        <strain evidence="1">JCM 12687</strain>
    </source>
</reference>
<dbReference type="OrthoDB" id="582148at2"/>
<dbReference type="EMBL" id="MVHM01000001">
    <property type="protein sequence ID" value="ORA41234.1"/>
    <property type="molecule type" value="Genomic_DNA"/>
</dbReference>
<name>A0A7I7VZX1_9MYCO</name>
<organism evidence="2 3">
    <name type="scientific">Mycobacterium branderi</name>
    <dbReference type="NCBI Taxonomy" id="43348"/>
    <lineage>
        <taxon>Bacteria</taxon>
        <taxon>Bacillati</taxon>
        <taxon>Actinomycetota</taxon>
        <taxon>Actinomycetes</taxon>
        <taxon>Mycobacteriales</taxon>
        <taxon>Mycobacteriaceae</taxon>
        <taxon>Mycobacterium</taxon>
    </lineage>
</organism>
<reference evidence="1 4" key="2">
    <citation type="journal article" date="2019" name="Emerg. Microbes Infect.">
        <title>Comprehensive subspecies identification of 175 nontuberculous mycobacteria species based on 7547 genomic profiles.</title>
        <authorList>
            <person name="Matsumoto Y."/>
            <person name="Kinjo T."/>
            <person name="Motooka D."/>
            <person name="Nabeya D."/>
            <person name="Jung N."/>
            <person name="Uechi K."/>
            <person name="Horii T."/>
            <person name="Iida T."/>
            <person name="Fujita J."/>
            <person name="Nakamura S."/>
        </authorList>
    </citation>
    <scope>NUCLEOTIDE SEQUENCE [LARGE SCALE GENOMIC DNA]</scope>
    <source>
        <strain evidence="1 4">JCM 12687</strain>
    </source>
</reference>
<sequence>MTDALYDDGGLRLDEDGVTIRRYYFPWAGPKRFGYNAIRHVEVRPLNWLSGKGRGWGTAHPGYWFPLDMRRHGKSTLLIFDLGSRVKPCVTPDEPDHVMQLLRSRASVGGDG</sequence>
<evidence type="ECO:0000313" key="1">
    <source>
        <dbReference type="EMBL" id="BBZ10257.1"/>
    </source>
</evidence>
<reference evidence="2 3" key="1">
    <citation type="submission" date="2016-12" db="EMBL/GenBank/DDBJ databases">
        <title>The new phylogeny of genus Mycobacterium.</title>
        <authorList>
            <person name="Tortoli E."/>
            <person name="Trovato A."/>
            <person name="Cirillo D.M."/>
        </authorList>
    </citation>
    <scope>NUCLEOTIDE SEQUENCE [LARGE SCALE GENOMIC DNA]</scope>
    <source>
        <strain evidence="2 3">DSM 44624</strain>
    </source>
</reference>
<keyword evidence="4" id="KW-1185">Reference proteome</keyword>
<dbReference type="Proteomes" id="UP000467379">
    <property type="component" value="Chromosome"/>
</dbReference>
<dbReference type="RefSeq" id="WP_083130013.1">
    <property type="nucleotide sequence ID" value="NZ_AP022606.1"/>
</dbReference>